<dbReference type="Proteomes" id="UP001396334">
    <property type="component" value="Unassembled WGS sequence"/>
</dbReference>
<dbReference type="Pfam" id="PF13456">
    <property type="entry name" value="RVT_3"/>
    <property type="match status" value="1"/>
</dbReference>
<gene>
    <name evidence="2" type="ORF">V6N11_054885</name>
</gene>
<name>A0ABR2P374_9ROSI</name>
<feature type="domain" description="RNase H type-1" evidence="1">
    <location>
        <begin position="487"/>
        <end position="547"/>
    </location>
</feature>
<protein>
    <recommendedName>
        <fullName evidence="1">RNase H type-1 domain-containing protein</fullName>
    </recommendedName>
</protein>
<sequence length="573" mass="62925">MSQHTQLHGSLQVINTSLFPGNASDTFVGGRNGRPPNKSTNSIFIDSELQASHDPILALSSWENSGSPLSLSSGRITKRSKDIDYRSVTMEEAMKVVDDNTQPDNLNVCHETHTAVNPGIQDFSAGNTVSFRDVLANGVHRDRPERRLCDLDVDVFDEDMMINDDGPVLEAYHLSVTLVVAMAIPLRAVAMFVLRVKMLLLGMPMGADDLIMVGITEGESQAVEVSKSTENMVNIAPPNATLVSGDFGTRPTPIVHPAPTHSNIRAVGRNPRIPNALKDSIEKPNNVRSFGVVHEVPNSIRSALISSKVRHKVAREKVNCSLMLSKGLVKKGAHLAKYVANRLKGGDPVASIPSTSTAKALDSIQCVGRLSSHFIGSRVPDNSCVADWVSTSCGWDWDRLRHVVSINVLQHIVACPASNSLLGDDVLCWRLTAKRAFTTKSAYVALGDSSTPNSSVWRVLWKARTVWRQVIHESKWEEFMSLNSYDWKVIIETNSADVADLFSGRQEDLRGNTIASTVRQMLNLDWEVKVCKINRVCNRVADSLAKASHGLHVGEIIYHAAPHFVHDLIREGF</sequence>
<reference evidence="2 3" key="1">
    <citation type="journal article" date="2024" name="G3 (Bethesda)">
        <title>Genome assembly of Hibiscus sabdariffa L. provides insights into metabolisms of medicinal natural products.</title>
        <authorList>
            <person name="Kim T."/>
        </authorList>
    </citation>
    <scope>NUCLEOTIDE SEQUENCE [LARGE SCALE GENOMIC DNA]</scope>
    <source>
        <strain evidence="2">TK-2024</strain>
        <tissue evidence="2">Old leaves</tissue>
    </source>
</reference>
<keyword evidence="3" id="KW-1185">Reference proteome</keyword>
<evidence type="ECO:0000313" key="3">
    <source>
        <dbReference type="Proteomes" id="UP001396334"/>
    </source>
</evidence>
<comment type="caution">
    <text evidence="2">The sequence shown here is derived from an EMBL/GenBank/DDBJ whole genome shotgun (WGS) entry which is preliminary data.</text>
</comment>
<accession>A0ABR2P374</accession>
<proteinExistence type="predicted"/>
<evidence type="ECO:0000313" key="2">
    <source>
        <dbReference type="EMBL" id="KAK8982900.1"/>
    </source>
</evidence>
<organism evidence="2 3">
    <name type="scientific">Hibiscus sabdariffa</name>
    <name type="common">roselle</name>
    <dbReference type="NCBI Taxonomy" id="183260"/>
    <lineage>
        <taxon>Eukaryota</taxon>
        <taxon>Viridiplantae</taxon>
        <taxon>Streptophyta</taxon>
        <taxon>Embryophyta</taxon>
        <taxon>Tracheophyta</taxon>
        <taxon>Spermatophyta</taxon>
        <taxon>Magnoliopsida</taxon>
        <taxon>eudicotyledons</taxon>
        <taxon>Gunneridae</taxon>
        <taxon>Pentapetalae</taxon>
        <taxon>rosids</taxon>
        <taxon>malvids</taxon>
        <taxon>Malvales</taxon>
        <taxon>Malvaceae</taxon>
        <taxon>Malvoideae</taxon>
        <taxon>Hibiscus</taxon>
    </lineage>
</organism>
<evidence type="ECO:0000259" key="1">
    <source>
        <dbReference type="Pfam" id="PF13456"/>
    </source>
</evidence>
<dbReference type="EMBL" id="JBBPBN010000083">
    <property type="protein sequence ID" value="KAK8982900.1"/>
    <property type="molecule type" value="Genomic_DNA"/>
</dbReference>
<dbReference type="InterPro" id="IPR002156">
    <property type="entry name" value="RNaseH_domain"/>
</dbReference>